<dbReference type="KEGG" id="dpf:ON006_15320"/>
<dbReference type="SUPFAM" id="SSF51182">
    <property type="entry name" value="RmlC-like cupins"/>
    <property type="match status" value="1"/>
</dbReference>
<evidence type="ECO:0000256" key="1">
    <source>
        <dbReference type="ARBA" id="ARBA00023015"/>
    </source>
</evidence>
<dbReference type="InterPro" id="IPR013096">
    <property type="entry name" value="Cupin_2"/>
</dbReference>
<name>A0A9E8SNI8_9BACT</name>
<dbReference type="SUPFAM" id="SSF46689">
    <property type="entry name" value="Homeodomain-like"/>
    <property type="match status" value="2"/>
</dbReference>
<keyword evidence="6" id="KW-1185">Reference proteome</keyword>
<evidence type="ECO:0000259" key="4">
    <source>
        <dbReference type="PROSITE" id="PS01124"/>
    </source>
</evidence>
<dbReference type="CDD" id="cd06976">
    <property type="entry name" value="cupin_MtlR-like_N"/>
    <property type="match status" value="1"/>
</dbReference>
<evidence type="ECO:0000256" key="2">
    <source>
        <dbReference type="ARBA" id="ARBA00023125"/>
    </source>
</evidence>
<dbReference type="Gene3D" id="2.60.120.10">
    <property type="entry name" value="Jelly Rolls"/>
    <property type="match status" value="1"/>
</dbReference>
<dbReference type="RefSeq" id="WP_244823054.1">
    <property type="nucleotide sequence ID" value="NZ_CP112998.1"/>
</dbReference>
<dbReference type="AlphaFoldDB" id="A0A9E8SNI8"/>
<dbReference type="Gene3D" id="1.10.10.60">
    <property type="entry name" value="Homeodomain-like"/>
    <property type="match status" value="2"/>
</dbReference>
<evidence type="ECO:0000313" key="5">
    <source>
        <dbReference type="EMBL" id="WAC15303.1"/>
    </source>
</evidence>
<keyword evidence="1" id="KW-0805">Transcription regulation</keyword>
<dbReference type="InterPro" id="IPR018062">
    <property type="entry name" value="HTH_AraC-typ_CS"/>
</dbReference>
<feature type="domain" description="HTH araC/xylS-type" evidence="4">
    <location>
        <begin position="182"/>
        <end position="280"/>
    </location>
</feature>
<evidence type="ECO:0000256" key="3">
    <source>
        <dbReference type="ARBA" id="ARBA00023163"/>
    </source>
</evidence>
<keyword evidence="2" id="KW-0238">DNA-binding</keyword>
<protein>
    <submittedName>
        <fullName evidence="5">AraC family transcriptional regulator</fullName>
    </submittedName>
</protein>
<keyword evidence="3" id="KW-0804">Transcription</keyword>
<dbReference type="SMART" id="SM00342">
    <property type="entry name" value="HTH_ARAC"/>
    <property type="match status" value="1"/>
</dbReference>
<dbReference type="InterPro" id="IPR014710">
    <property type="entry name" value="RmlC-like_jellyroll"/>
</dbReference>
<proteinExistence type="predicted"/>
<gene>
    <name evidence="5" type="ORF">ON006_15320</name>
</gene>
<dbReference type="PROSITE" id="PS00041">
    <property type="entry name" value="HTH_ARAC_FAMILY_1"/>
    <property type="match status" value="1"/>
</dbReference>
<accession>A0A9E8SNI8</accession>
<organism evidence="5 6">
    <name type="scientific">Dyadobacter pollutisoli</name>
    <dbReference type="NCBI Taxonomy" id="2910158"/>
    <lineage>
        <taxon>Bacteria</taxon>
        <taxon>Pseudomonadati</taxon>
        <taxon>Bacteroidota</taxon>
        <taxon>Cytophagia</taxon>
        <taxon>Cytophagales</taxon>
        <taxon>Spirosomataceae</taxon>
        <taxon>Dyadobacter</taxon>
    </lineage>
</organism>
<dbReference type="PANTHER" id="PTHR43280">
    <property type="entry name" value="ARAC-FAMILY TRANSCRIPTIONAL REGULATOR"/>
    <property type="match status" value="1"/>
</dbReference>
<dbReference type="GO" id="GO:0043565">
    <property type="term" value="F:sequence-specific DNA binding"/>
    <property type="evidence" value="ECO:0007669"/>
    <property type="project" value="InterPro"/>
</dbReference>
<dbReference type="InterPro" id="IPR018060">
    <property type="entry name" value="HTH_AraC"/>
</dbReference>
<dbReference type="PROSITE" id="PS01124">
    <property type="entry name" value="HTH_ARAC_FAMILY_2"/>
    <property type="match status" value="1"/>
</dbReference>
<dbReference type="InterPro" id="IPR011051">
    <property type="entry name" value="RmlC_Cupin_sf"/>
</dbReference>
<dbReference type="GO" id="GO:0003700">
    <property type="term" value="F:DNA-binding transcription factor activity"/>
    <property type="evidence" value="ECO:0007669"/>
    <property type="project" value="InterPro"/>
</dbReference>
<sequence length="295" mass="34383">MKALFERTQRSPENSFTVFLHEVDEFDAPWHYHPEYELTLILNSQGVRYVGNSMENFDAGDLVMVGPNLPHCWKNTGENPGKARAVVVQWSEDLLGAGWTENPEFKPIQRLLQLSGQGIRFSPAVSERVQDWVQSLPTLPPFPRLMRLLEILDFLAGASDLELLCEQGFTYPLNFDDNQRINLVYGYIREHYQDKVTLAQVAELVHMSEEAFSRFFSKIMHKPLFTFLNEYRITMASKMLIETDMQIAEIGYACGYDSLPFFYRQFRKFAQMAPLGYRKQFREMTKQPDQTEFFV</sequence>
<dbReference type="InterPro" id="IPR009057">
    <property type="entry name" value="Homeodomain-like_sf"/>
</dbReference>
<dbReference type="Pfam" id="PF12833">
    <property type="entry name" value="HTH_18"/>
    <property type="match status" value="1"/>
</dbReference>
<dbReference type="Pfam" id="PF07883">
    <property type="entry name" value="Cupin_2"/>
    <property type="match status" value="1"/>
</dbReference>
<dbReference type="Proteomes" id="UP001164653">
    <property type="component" value="Chromosome"/>
</dbReference>
<reference evidence="5" key="1">
    <citation type="submission" date="2022-11" db="EMBL/GenBank/DDBJ databases">
        <title>Dyadobacter pollutisoli sp. nov., isolated from plastic dumped soil.</title>
        <authorList>
            <person name="Kim J.M."/>
            <person name="Kim K.R."/>
            <person name="Lee J.K."/>
            <person name="Hao L."/>
            <person name="Jeon C.O."/>
        </authorList>
    </citation>
    <scope>NUCLEOTIDE SEQUENCE</scope>
    <source>
        <strain evidence="5">U1</strain>
    </source>
</reference>
<dbReference type="PANTHER" id="PTHR43280:SF27">
    <property type="entry name" value="TRANSCRIPTIONAL REGULATOR MTLR"/>
    <property type="match status" value="1"/>
</dbReference>
<dbReference type="EMBL" id="CP112998">
    <property type="protein sequence ID" value="WAC15303.1"/>
    <property type="molecule type" value="Genomic_DNA"/>
</dbReference>
<evidence type="ECO:0000313" key="6">
    <source>
        <dbReference type="Proteomes" id="UP001164653"/>
    </source>
</evidence>